<dbReference type="Pfam" id="PF04172">
    <property type="entry name" value="LrgB"/>
    <property type="match status" value="1"/>
</dbReference>
<feature type="transmembrane region" description="Helical" evidence="5">
    <location>
        <begin position="213"/>
        <end position="238"/>
    </location>
</feature>
<keyword evidence="2 5" id="KW-0812">Transmembrane</keyword>
<dbReference type="InterPro" id="IPR007300">
    <property type="entry name" value="CidB/LrgB"/>
</dbReference>
<keyword evidence="7" id="KW-1185">Reference proteome</keyword>
<evidence type="ECO:0000256" key="5">
    <source>
        <dbReference type="SAM" id="Phobius"/>
    </source>
</evidence>
<feature type="transmembrane region" description="Helical" evidence="5">
    <location>
        <begin position="156"/>
        <end position="176"/>
    </location>
</feature>
<evidence type="ECO:0000256" key="2">
    <source>
        <dbReference type="ARBA" id="ARBA00022692"/>
    </source>
</evidence>
<evidence type="ECO:0000256" key="4">
    <source>
        <dbReference type="ARBA" id="ARBA00023136"/>
    </source>
</evidence>
<evidence type="ECO:0000256" key="1">
    <source>
        <dbReference type="ARBA" id="ARBA00004141"/>
    </source>
</evidence>
<reference evidence="6 7" key="1">
    <citation type="submission" date="2019-11" db="EMBL/GenBank/DDBJ databases">
        <title>Novel Deefgea species.</title>
        <authorList>
            <person name="Han J.-H."/>
        </authorList>
    </citation>
    <scope>NUCLEOTIDE SEQUENCE [LARGE SCALE GENOMIC DNA]</scope>
    <source>
        <strain evidence="6 7">LMG 24817</strain>
    </source>
</reference>
<keyword evidence="4 5" id="KW-0472">Membrane</keyword>
<keyword evidence="3 5" id="KW-1133">Transmembrane helix</keyword>
<gene>
    <name evidence="6" type="ORF">GM173_03195</name>
</gene>
<feature type="transmembrane region" description="Helical" evidence="5">
    <location>
        <begin position="37"/>
        <end position="55"/>
    </location>
</feature>
<dbReference type="PANTHER" id="PTHR30249">
    <property type="entry name" value="PUTATIVE SEROTONIN TRANSPORTER"/>
    <property type="match status" value="1"/>
</dbReference>
<organism evidence="6 7">
    <name type="scientific">Deefgea chitinilytica</name>
    <dbReference type="NCBI Taxonomy" id="570276"/>
    <lineage>
        <taxon>Bacteria</taxon>
        <taxon>Pseudomonadati</taxon>
        <taxon>Pseudomonadota</taxon>
        <taxon>Betaproteobacteria</taxon>
        <taxon>Neisseriales</taxon>
        <taxon>Chitinibacteraceae</taxon>
        <taxon>Deefgea</taxon>
    </lineage>
</organism>
<proteinExistence type="predicted"/>
<evidence type="ECO:0000313" key="6">
    <source>
        <dbReference type="EMBL" id="MBM5570581.1"/>
    </source>
</evidence>
<comment type="subcellular location">
    <subcellularLocation>
        <location evidence="1">Membrane</location>
        <topology evidence="1">Multi-pass membrane protein</topology>
    </subcellularLocation>
</comment>
<evidence type="ECO:0000313" key="7">
    <source>
        <dbReference type="Proteomes" id="UP001195660"/>
    </source>
</evidence>
<dbReference type="RefSeq" id="WP_203569876.1">
    <property type="nucleotide sequence ID" value="NZ_WOFE01000001.1"/>
</dbReference>
<name>A0ABS2C8V1_9NEIS</name>
<dbReference type="EMBL" id="WOFE01000001">
    <property type="protein sequence ID" value="MBM5570581.1"/>
    <property type="molecule type" value="Genomic_DNA"/>
</dbReference>
<comment type="caution">
    <text evidence="6">The sequence shown here is derived from an EMBL/GenBank/DDBJ whole genome shotgun (WGS) entry which is preliminary data.</text>
</comment>
<feature type="transmembrane region" description="Helical" evidence="5">
    <location>
        <begin position="94"/>
        <end position="120"/>
    </location>
</feature>
<feature type="transmembrane region" description="Helical" evidence="5">
    <location>
        <begin position="6"/>
        <end position="25"/>
    </location>
</feature>
<accession>A0ABS2C8V1</accession>
<sequence>MSVSIHLAQFPATWIAVTGVAYLLANALYKRAHCFPLLNPVLVSVLMIIGLLKLTKTSYTVYFYGAQPIHLLLGPATVALAIPLYTNLAKMKQYFWPLCIALLIGSVVGMVSVLIIGSVLGLDWHTILSFVPKSCTTPIAMALAKEHGGISSLTANAVIIAGVGGAALAVPLYHWLNIKHEVAQGFALGLASHGVGTARAFQISETAGAFSGLAMGFNGVVTALLLPLVLSVWAYLYYL</sequence>
<dbReference type="PANTHER" id="PTHR30249:SF0">
    <property type="entry name" value="PLASTIDAL GLYCOLATE_GLYCERATE TRANSLOCATOR 1, CHLOROPLASTIC"/>
    <property type="match status" value="1"/>
</dbReference>
<evidence type="ECO:0000256" key="3">
    <source>
        <dbReference type="ARBA" id="ARBA00022989"/>
    </source>
</evidence>
<dbReference type="Proteomes" id="UP001195660">
    <property type="component" value="Unassembled WGS sequence"/>
</dbReference>
<protein>
    <submittedName>
        <fullName evidence="6">LrgB family protein</fullName>
    </submittedName>
</protein>
<feature type="transmembrane region" description="Helical" evidence="5">
    <location>
        <begin position="61"/>
        <end position="82"/>
    </location>
</feature>